<feature type="signal peptide" evidence="1">
    <location>
        <begin position="1"/>
        <end position="18"/>
    </location>
</feature>
<reference evidence="2 3" key="1">
    <citation type="submission" date="2019-04" db="EMBL/GenBank/DDBJ databases">
        <title>Pedobacter sp. RP-3-15 sp. nov., isolated from Arctic soil.</title>
        <authorList>
            <person name="Dahal R.H."/>
            <person name="Kim D.-U."/>
        </authorList>
    </citation>
    <scope>NUCLEOTIDE SEQUENCE [LARGE SCALE GENOMIC DNA]</scope>
    <source>
        <strain evidence="2 3">RP-3-15</strain>
    </source>
</reference>
<comment type="caution">
    <text evidence="2">The sequence shown here is derived from an EMBL/GenBank/DDBJ whole genome shotgun (WGS) entry which is preliminary data.</text>
</comment>
<organism evidence="2 3">
    <name type="scientific">Pedobacter frigoris</name>
    <dbReference type="NCBI Taxonomy" id="2571272"/>
    <lineage>
        <taxon>Bacteria</taxon>
        <taxon>Pseudomonadati</taxon>
        <taxon>Bacteroidota</taxon>
        <taxon>Sphingobacteriia</taxon>
        <taxon>Sphingobacteriales</taxon>
        <taxon>Sphingobacteriaceae</taxon>
        <taxon>Pedobacter</taxon>
    </lineage>
</organism>
<proteinExistence type="predicted"/>
<accession>A0A4U1CIB9</accession>
<protein>
    <recommendedName>
        <fullName evidence="4">PorT family protein</fullName>
    </recommendedName>
</protein>
<name>A0A4U1CIB9_9SPHI</name>
<gene>
    <name evidence="2" type="ORF">FA047_07770</name>
</gene>
<dbReference type="EMBL" id="SWBQ01000002">
    <property type="protein sequence ID" value="TKC07147.1"/>
    <property type="molecule type" value="Genomic_DNA"/>
</dbReference>
<evidence type="ECO:0000313" key="3">
    <source>
        <dbReference type="Proteomes" id="UP000307244"/>
    </source>
</evidence>
<dbReference type="Proteomes" id="UP000307244">
    <property type="component" value="Unassembled WGS sequence"/>
</dbReference>
<evidence type="ECO:0000256" key="1">
    <source>
        <dbReference type="SAM" id="SignalP"/>
    </source>
</evidence>
<dbReference type="OrthoDB" id="677565at2"/>
<keyword evidence="1" id="KW-0732">Signal</keyword>
<sequence>MKRFLIGLLLAFPVFALAQSNFQKGYVITVSNDTIKGFIDYRERKSNPESIRFRLNNDAPIQTYNVLNCIAFGLDGLETYQRYDVRLSMNEEAISKLSGKADSISVRDTLFLKVLQTGKVVRLYEYTDEIKKRFFLAELNGAPYELIRRLYLDENTNNMVTADSYLNQLSQASYRLGFAAKFDRRKLMNVKYRTADLLKVTSVLNGVEPIKVKGTKTRVLAGAGINYLNGIYKGSHLLARPDAKSKVSYSPFINLGVDVFSNPAIGKLIYRAELSAYKSQNEISSPSRFHSFDQLTISAAPQLIYNVYNKSKIKVFIGGGMAFNYSIVDNDVQKRYNTFKNEFVVLEEPLDFEKFSVSFVGKAGIVLNKRIEIYGGYSTRNVVSHYAAFNIGSKRIAGGINYLFGKP</sequence>
<dbReference type="RefSeq" id="WP_136835414.1">
    <property type="nucleotide sequence ID" value="NZ_SWBQ01000002.1"/>
</dbReference>
<dbReference type="AlphaFoldDB" id="A0A4U1CIB9"/>
<feature type="chain" id="PRO_5021032243" description="PorT family protein" evidence="1">
    <location>
        <begin position="19"/>
        <end position="407"/>
    </location>
</feature>
<keyword evidence="3" id="KW-1185">Reference proteome</keyword>
<evidence type="ECO:0000313" key="2">
    <source>
        <dbReference type="EMBL" id="TKC07147.1"/>
    </source>
</evidence>
<evidence type="ECO:0008006" key="4">
    <source>
        <dbReference type="Google" id="ProtNLM"/>
    </source>
</evidence>